<feature type="region of interest" description="Disordered" evidence="1">
    <location>
        <begin position="314"/>
        <end position="400"/>
    </location>
</feature>
<evidence type="ECO:0000256" key="1">
    <source>
        <dbReference type="SAM" id="MobiDB-lite"/>
    </source>
</evidence>
<feature type="domain" description="PDZ" evidence="3">
    <location>
        <begin position="651"/>
        <end position="744"/>
    </location>
</feature>
<reference evidence="4 5" key="1">
    <citation type="submission" date="2020-04" db="EMBL/GenBank/DDBJ databases">
        <title>Perkinsus olseni comparative genomics.</title>
        <authorList>
            <person name="Bogema D.R."/>
        </authorList>
    </citation>
    <scope>NUCLEOTIDE SEQUENCE [LARGE SCALE GENOMIC DNA]</scope>
    <source>
        <strain evidence="4">00978-12</strain>
    </source>
</reference>
<dbReference type="SUPFAM" id="SSF50156">
    <property type="entry name" value="PDZ domain-like"/>
    <property type="match status" value="1"/>
</dbReference>
<protein>
    <recommendedName>
        <fullName evidence="3">PDZ domain-containing protein</fullName>
    </recommendedName>
</protein>
<dbReference type="InterPro" id="IPR001478">
    <property type="entry name" value="PDZ"/>
</dbReference>
<keyword evidence="2" id="KW-1133">Transmembrane helix</keyword>
<dbReference type="SUPFAM" id="SSF50494">
    <property type="entry name" value="Trypsin-like serine proteases"/>
    <property type="match status" value="1"/>
</dbReference>
<feature type="compositionally biased region" description="Basic and acidic residues" evidence="1">
    <location>
        <begin position="328"/>
        <end position="339"/>
    </location>
</feature>
<keyword evidence="2" id="KW-0472">Membrane</keyword>
<feature type="region of interest" description="Disordered" evidence="1">
    <location>
        <begin position="55"/>
        <end position="88"/>
    </location>
</feature>
<evidence type="ECO:0000259" key="3">
    <source>
        <dbReference type="SMART" id="SM00228"/>
    </source>
</evidence>
<evidence type="ECO:0000313" key="4">
    <source>
        <dbReference type="EMBL" id="KAF4693564.1"/>
    </source>
</evidence>
<dbReference type="PANTHER" id="PTHR46512">
    <property type="entry name" value="PEPTIDYLPROLYL ISOMERASE"/>
    <property type="match status" value="1"/>
</dbReference>
<dbReference type="EMBL" id="JABANP010000043">
    <property type="protein sequence ID" value="KAF4693564.1"/>
    <property type="molecule type" value="Genomic_DNA"/>
</dbReference>
<dbReference type="SMART" id="SM00228">
    <property type="entry name" value="PDZ"/>
    <property type="match status" value="1"/>
</dbReference>
<gene>
    <name evidence="4" type="ORF">FOZ60_010487</name>
</gene>
<feature type="compositionally biased region" description="Basic and acidic residues" evidence="1">
    <location>
        <begin position="55"/>
        <end position="70"/>
    </location>
</feature>
<dbReference type="Gene3D" id="2.40.10.120">
    <property type="match status" value="1"/>
</dbReference>
<evidence type="ECO:0000313" key="5">
    <source>
        <dbReference type="Proteomes" id="UP000541610"/>
    </source>
</evidence>
<dbReference type="Gene3D" id="1.25.40.10">
    <property type="entry name" value="Tetratricopeptide repeat domain"/>
    <property type="match status" value="1"/>
</dbReference>
<dbReference type="Gene3D" id="2.30.42.10">
    <property type="match status" value="1"/>
</dbReference>
<dbReference type="InterPro" id="IPR009003">
    <property type="entry name" value="Peptidase_S1_PA"/>
</dbReference>
<organism evidence="4 5">
    <name type="scientific">Perkinsus olseni</name>
    <name type="common">Perkinsus atlanticus</name>
    <dbReference type="NCBI Taxonomy" id="32597"/>
    <lineage>
        <taxon>Eukaryota</taxon>
        <taxon>Sar</taxon>
        <taxon>Alveolata</taxon>
        <taxon>Perkinsozoa</taxon>
        <taxon>Perkinsea</taxon>
        <taxon>Perkinsida</taxon>
        <taxon>Perkinsidae</taxon>
        <taxon>Perkinsus</taxon>
    </lineage>
</organism>
<sequence length="760" mass="84008">MISYHVKGQVFLSLLRRPMPSRNDRGGPTDERVGYYSEVESSMVRDLASDWLHEMTKSEDAQPSSKRREAALPAVTNPTPYSNDYSKFRRVEAEMKAKEEDDAKRAKEAEELREAQQRCPLDHEHGPECIEMVKSAALGGCSHDHRKEQQLFDMPTKEKSFRVSPPHIRGGCWHARSGADTMRQKANEYLREGNCGLAAVWYRKALLNFDYCFPDTKAEREWFNSSKLKCHVSFAICKYKLEEFDEVLIQARQALRINPKNVKALYWQGMVYMKYKNDFKSAKKSLKAAYHLCPSDPGIRKALSELKDERRRYASKTSKLAETMMAQQEDRETAEKGDGEEISTEEDDHGEASVEEAAEATSHTGEPDEESIPVSLWEEVAPDEDKPAATAEEAAGRERSKAMQSTVLKLLIIAVTVLMASLAYLIHVSLALLSSSTPSEAETSCEEVADSSASTDFRGVFKSLESSVVLLYASPQGGNPPGTQIGTAFVYKEEKGRTYLISAAHTLRKRIGFAQGGVDPRLGDVLWVRLPQSGRWEEVKLEGKTEEGDVAVFSLQASDELKPVEDGSEHLPDRGTWVCTLGGGAGGGDDLAGAVGVVSNPRQSFTEGSIDNCSRRWRFIQLSVTTLPGMSGSPAVTNDGRCIGMIVKKCGEFGLALPLQLVRHIADAITTNGYWSPALSWDGTQDVVRIVQVKGQTPAAKAGLRVGDIIEGIDGREVRSVYDVYETLGVQCGSPAQLKIKRGEKTFTTKVVSVSEKRVR</sequence>
<dbReference type="SUPFAM" id="SSF48452">
    <property type="entry name" value="TPR-like"/>
    <property type="match status" value="1"/>
</dbReference>
<comment type="caution">
    <text evidence="4">The sequence shown here is derived from an EMBL/GenBank/DDBJ whole genome shotgun (WGS) entry which is preliminary data.</text>
</comment>
<dbReference type="Proteomes" id="UP000541610">
    <property type="component" value="Unassembled WGS sequence"/>
</dbReference>
<dbReference type="Pfam" id="PF13365">
    <property type="entry name" value="Trypsin_2"/>
    <property type="match status" value="1"/>
</dbReference>
<evidence type="ECO:0000256" key="2">
    <source>
        <dbReference type="SAM" id="Phobius"/>
    </source>
</evidence>
<keyword evidence="2" id="KW-0812">Transmembrane</keyword>
<dbReference type="AlphaFoldDB" id="A0A7J6PBI5"/>
<dbReference type="Pfam" id="PF13180">
    <property type="entry name" value="PDZ_2"/>
    <property type="match status" value="1"/>
</dbReference>
<dbReference type="InterPro" id="IPR011990">
    <property type="entry name" value="TPR-like_helical_dom_sf"/>
</dbReference>
<dbReference type="InterPro" id="IPR019734">
    <property type="entry name" value="TPR_rpt"/>
</dbReference>
<feature type="transmembrane region" description="Helical" evidence="2">
    <location>
        <begin position="407"/>
        <end position="426"/>
    </location>
</feature>
<dbReference type="SMART" id="SM00028">
    <property type="entry name" value="TPR"/>
    <property type="match status" value="3"/>
</dbReference>
<feature type="compositionally biased region" description="Acidic residues" evidence="1">
    <location>
        <begin position="340"/>
        <end position="358"/>
    </location>
</feature>
<feature type="compositionally biased region" description="Polar residues" evidence="1">
    <location>
        <begin position="76"/>
        <end position="85"/>
    </location>
</feature>
<accession>A0A7J6PBI5</accession>
<dbReference type="OrthoDB" id="4217619at2759"/>
<dbReference type="InterPro" id="IPR036034">
    <property type="entry name" value="PDZ_sf"/>
</dbReference>
<proteinExistence type="predicted"/>
<name>A0A7J6PBI5_PEROL</name>
<dbReference type="InterPro" id="IPR050754">
    <property type="entry name" value="FKBP4/5/8-like"/>
</dbReference>